<dbReference type="Proteomes" id="UP000219042">
    <property type="component" value="Unassembled WGS sequence"/>
</dbReference>
<accession>A0A240E7J4</accession>
<dbReference type="Pfam" id="PF10065">
    <property type="entry name" value="DUF2303"/>
    <property type="match status" value="1"/>
</dbReference>
<dbReference type="RefSeq" id="WP_097078427.1">
    <property type="nucleotide sequence ID" value="NZ_BAABHT010000003.1"/>
</dbReference>
<evidence type="ECO:0000313" key="1">
    <source>
        <dbReference type="EMBL" id="SNX44179.1"/>
    </source>
</evidence>
<dbReference type="AlphaFoldDB" id="A0A240E7J4"/>
<gene>
    <name evidence="1" type="ORF">SAMN05421731_102340</name>
</gene>
<name>A0A240E7J4_9GAMM</name>
<dbReference type="InterPro" id="IPR019276">
    <property type="entry name" value="DUF2303"/>
</dbReference>
<dbReference type="EMBL" id="OANT01000002">
    <property type="protein sequence ID" value="SNX44179.1"/>
    <property type="molecule type" value="Genomic_DNA"/>
</dbReference>
<dbReference type="OrthoDB" id="5731347at2"/>
<proteinExistence type="predicted"/>
<keyword evidence="2" id="KW-1185">Reference proteome</keyword>
<reference evidence="2" key="1">
    <citation type="submission" date="2016-09" db="EMBL/GenBank/DDBJ databases">
        <authorList>
            <person name="Varghese N."/>
            <person name="Submissions S."/>
        </authorList>
    </citation>
    <scope>NUCLEOTIDE SEQUENCE [LARGE SCALE GENOMIC DNA]</scope>
    <source>
        <strain evidence="2">ANC 4466</strain>
    </source>
</reference>
<organism evidence="1 2">
    <name type="scientific">Acinetobacter puyangensis</name>
    <dbReference type="NCBI Taxonomy" id="1096779"/>
    <lineage>
        <taxon>Bacteria</taxon>
        <taxon>Pseudomonadati</taxon>
        <taxon>Pseudomonadota</taxon>
        <taxon>Gammaproteobacteria</taxon>
        <taxon>Moraxellales</taxon>
        <taxon>Moraxellaceae</taxon>
        <taxon>Acinetobacter</taxon>
    </lineage>
</organism>
<evidence type="ECO:0000313" key="2">
    <source>
        <dbReference type="Proteomes" id="UP000219042"/>
    </source>
</evidence>
<protein>
    <submittedName>
        <fullName evidence="1">Uncharacterized conserved protein YfdQ, DUF2303 family</fullName>
    </submittedName>
</protein>
<sequence>MSLENSEVAAVVEHCNPVLEVERGSLQAVHQNYKILDAEQYQNGRNRIRGKFATPIFADFAQYIDHPKVNQPTPVFVSRDDVKAVAVLNYIEVGYDQGHCDHTATLQLDPTVVWKKLTGLKDTKLDQKRFATFLEDWATVLTAIDADDNKIDIKDAITAVRNMKVDVNLSTDAEVENTREVRTAQTAIAAKAKLGQLPAKFKISDTAYVGLDKKEIELRLIVNGGSGEPIFAIQIVKEEILVNEIIQEFKQKVIDLLPEQQVLIGTFQA</sequence>